<dbReference type="AlphaFoldDB" id="A0A9P9A691"/>
<name>A0A9P9A691_9PEZI</name>
<evidence type="ECO:0000256" key="2">
    <source>
        <dbReference type="SAM" id="Phobius"/>
    </source>
</evidence>
<feature type="transmembrane region" description="Helical" evidence="2">
    <location>
        <begin position="757"/>
        <end position="776"/>
    </location>
</feature>
<dbReference type="InterPro" id="IPR021840">
    <property type="entry name" value="DUF3433"/>
</dbReference>
<feature type="transmembrane region" description="Helical" evidence="2">
    <location>
        <begin position="651"/>
        <end position="671"/>
    </location>
</feature>
<protein>
    <submittedName>
        <fullName evidence="3">Uncharacterized protein</fullName>
    </submittedName>
</protein>
<keyword evidence="2" id="KW-0472">Membrane</keyword>
<dbReference type="PANTHER" id="PTHR37544:SF3">
    <property type="entry name" value="SPRAY"/>
    <property type="match status" value="1"/>
</dbReference>
<feature type="transmembrane region" description="Helical" evidence="2">
    <location>
        <begin position="512"/>
        <end position="535"/>
    </location>
</feature>
<reference evidence="3" key="1">
    <citation type="journal article" date="2021" name="Nat. Commun.">
        <title>Genetic determinants of endophytism in the Arabidopsis root mycobiome.</title>
        <authorList>
            <person name="Mesny F."/>
            <person name="Miyauchi S."/>
            <person name="Thiergart T."/>
            <person name="Pickel B."/>
            <person name="Atanasova L."/>
            <person name="Karlsson M."/>
            <person name="Huettel B."/>
            <person name="Barry K.W."/>
            <person name="Haridas S."/>
            <person name="Chen C."/>
            <person name="Bauer D."/>
            <person name="Andreopoulos W."/>
            <person name="Pangilinan J."/>
            <person name="LaButti K."/>
            <person name="Riley R."/>
            <person name="Lipzen A."/>
            <person name="Clum A."/>
            <person name="Drula E."/>
            <person name="Henrissat B."/>
            <person name="Kohler A."/>
            <person name="Grigoriev I.V."/>
            <person name="Martin F.M."/>
            <person name="Hacquard S."/>
        </authorList>
    </citation>
    <scope>NUCLEOTIDE SEQUENCE</scope>
    <source>
        <strain evidence="3">MPI-SDFR-AT-0117</strain>
    </source>
</reference>
<keyword evidence="4" id="KW-1185">Reference proteome</keyword>
<evidence type="ECO:0000256" key="1">
    <source>
        <dbReference type="SAM" id="MobiDB-lite"/>
    </source>
</evidence>
<feature type="transmembrane region" description="Helical" evidence="2">
    <location>
        <begin position="394"/>
        <end position="414"/>
    </location>
</feature>
<feature type="transmembrane region" description="Helical" evidence="2">
    <location>
        <begin position="796"/>
        <end position="814"/>
    </location>
</feature>
<keyword evidence="2" id="KW-1133">Transmembrane helix</keyword>
<keyword evidence="2" id="KW-0812">Transmembrane</keyword>
<dbReference type="OrthoDB" id="5428901at2759"/>
<feature type="compositionally biased region" description="Pro residues" evidence="1">
    <location>
        <begin position="158"/>
        <end position="168"/>
    </location>
</feature>
<sequence>MDSQYGIQPIRQQQQLPQHQYQNYQSPEYHDQGYHGQDYGQVYHDHMQKSKPLAQAEVVEDTRRASVFDSKGRLKPNYRPMALRWWYILILSVTCLALAGLVLYAEQSMRNSDDTAVIEGRGIEFRYNKMIHDEAWDPDAEETTPGQAPSSRNDAGPTPKPSASPESPPSTTMNSDGGSVAGGIVTSAWVEIETTSWVTEPGKTSVYTTYTEITLTKDETDTANPTPRKITTTYVTTYTMMKVARDEDGGFIIQPATTVTYTTTYRSGSVKTVPIEVTTVGPPLIYPVTGKTTIFSTFTIDPVQGKQIMGPTTRTLTSDVPAFLSTIVETPAPVIRTTYGPDGLPTAVTETFAPITRVITVPASRVILTDVSIPTAALQDLVVISATTYTLTSAGYYVGKFVPVLIAVILVLAIRAVDMTAQQYQPFASLARSQGAAGRDSLILDFEGWAGLWRPLRLARQGQWVPLLANTAYLVSITIPPVTSEAIGIKVHGRCSLKAIQGCALNIGVSRLWCYILAGLLVVTALVLLTVLIVVSRHWRTGVFADPWCVAGAAALARNPELARVVGGPDFRAVKADVADRRYALGWFRNIDGRDEYGLVLQETYGRLHGHQRDDSGVAMMPHPDVAWVRPQNGPSAKVRRPPRTFTFLTVWWRLLFLFYLVALLGVVLFYHSRRRLIPEKVRWFMEGGNKYGSRLITSGLGVAAMIGWDCIFDSVAVVAPYRLMADELQPGSRSVLAGRPTYAVTGIWAGIRNRDWLLGLTAFMTVMSHFLPMLFANVPYSLTQMEAVHTVCSRLSAGLLAMMIVVLGAAFLLEWPEMPVDPRTIAGQMWYVAQSSAVDLMDGVSSLNGRERKKRLEMLGPGAMWTFGVVRTPFGDRVGVELLDFRAPRG</sequence>
<dbReference type="EMBL" id="JAGSXJ010000020">
    <property type="protein sequence ID" value="KAH6680038.1"/>
    <property type="molecule type" value="Genomic_DNA"/>
</dbReference>
<accession>A0A9P9A691</accession>
<evidence type="ECO:0000313" key="3">
    <source>
        <dbReference type="EMBL" id="KAH6680038.1"/>
    </source>
</evidence>
<proteinExistence type="predicted"/>
<gene>
    <name evidence="3" type="ORF">F5X68DRAFT_173035</name>
</gene>
<dbReference type="Pfam" id="PF11915">
    <property type="entry name" value="DUF3433"/>
    <property type="match status" value="2"/>
</dbReference>
<dbReference type="Proteomes" id="UP000770015">
    <property type="component" value="Unassembled WGS sequence"/>
</dbReference>
<feature type="transmembrane region" description="Helical" evidence="2">
    <location>
        <begin position="85"/>
        <end position="105"/>
    </location>
</feature>
<organism evidence="3 4">
    <name type="scientific">Plectosphaerella plurivora</name>
    <dbReference type="NCBI Taxonomy" id="936078"/>
    <lineage>
        <taxon>Eukaryota</taxon>
        <taxon>Fungi</taxon>
        <taxon>Dikarya</taxon>
        <taxon>Ascomycota</taxon>
        <taxon>Pezizomycotina</taxon>
        <taxon>Sordariomycetes</taxon>
        <taxon>Hypocreomycetidae</taxon>
        <taxon>Glomerellales</taxon>
        <taxon>Plectosphaerellaceae</taxon>
        <taxon>Plectosphaerella</taxon>
    </lineage>
</organism>
<evidence type="ECO:0000313" key="4">
    <source>
        <dbReference type="Proteomes" id="UP000770015"/>
    </source>
</evidence>
<feature type="region of interest" description="Disordered" evidence="1">
    <location>
        <begin position="138"/>
        <end position="178"/>
    </location>
</feature>
<comment type="caution">
    <text evidence="3">The sequence shown here is derived from an EMBL/GenBank/DDBJ whole genome shotgun (WGS) entry which is preliminary data.</text>
</comment>
<dbReference type="PANTHER" id="PTHR37544">
    <property type="entry name" value="SPRAY-RELATED"/>
    <property type="match status" value="1"/>
</dbReference>
<feature type="compositionally biased region" description="Polar residues" evidence="1">
    <location>
        <begin position="144"/>
        <end position="153"/>
    </location>
</feature>